<dbReference type="InterPro" id="IPR037523">
    <property type="entry name" value="VOC_core"/>
</dbReference>
<accession>A0A7Z7CV62</accession>
<sequence length="138" mass="15289">MSAPAATMADMLIIGTIVLTVEDIPRASAFWTAALGYRPRGEPSDDWVILDPAEKGHWSGREASIALSVTGYPQHYPPRIHLDLYAEDQSAEVERLLSLGAREVDWQGYPEDADWVVLEDTEGNRFCVVQTGPFTADR</sequence>
<protein>
    <recommendedName>
        <fullName evidence="1">VOC domain-containing protein</fullName>
    </recommendedName>
</protein>
<comment type="caution">
    <text evidence="2">The sequence shown here is derived from an EMBL/GenBank/DDBJ whole genome shotgun (WGS) entry which is preliminary data.</text>
</comment>
<dbReference type="Pfam" id="PF18029">
    <property type="entry name" value="Glyoxalase_6"/>
    <property type="match status" value="1"/>
</dbReference>
<feature type="domain" description="VOC" evidence="1">
    <location>
        <begin position="13"/>
        <end position="131"/>
    </location>
</feature>
<evidence type="ECO:0000259" key="1">
    <source>
        <dbReference type="PROSITE" id="PS51819"/>
    </source>
</evidence>
<dbReference type="PROSITE" id="PS51819">
    <property type="entry name" value="VOC"/>
    <property type="match status" value="1"/>
</dbReference>
<name>A0A7Z7CV62_9MICO</name>
<evidence type="ECO:0000313" key="3">
    <source>
        <dbReference type="Proteomes" id="UP000198702"/>
    </source>
</evidence>
<dbReference type="CDD" id="cd06587">
    <property type="entry name" value="VOC"/>
    <property type="match status" value="1"/>
</dbReference>
<organism evidence="2 3">
    <name type="scientific">Microbacterium saccharophilum</name>
    <dbReference type="NCBI Taxonomy" id="1213358"/>
    <lineage>
        <taxon>Bacteria</taxon>
        <taxon>Bacillati</taxon>
        <taxon>Actinomycetota</taxon>
        <taxon>Actinomycetes</taxon>
        <taxon>Micrococcales</taxon>
        <taxon>Microbacteriaceae</taxon>
        <taxon>Microbacterium</taxon>
    </lineage>
</organism>
<evidence type="ECO:0000313" key="2">
    <source>
        <dbReference type="EMBL" id="SFI17346.1"/>
    </source>
</evidence>
<dbReference type="InterPro" id="IPR041581">
    <property type="entry name" value="Glyoxalase_6"/>
</dbReference>
<dbReference type="Gene3D" id="3.10.180.10">
    <property type="entry name" value="2,3-Dihydroxybiphenyl 1,2-Dioxygenase, domain 1"/>
    <property type="match status" value="1"/>
</dbReference>
<reference evidence="2 3" key="1">
    <citation type="submission" date="2016-10" db="EMBL/GenBank/DDBJ databases">
        <authorList>
            <person name="Varghese N."/>
            <person name="Submissions S."/>
        </authorList>
    </citation>
    <scope>NUCLEOTIDE SEQUENCE [LARGE SCALE GENOMIC DNA]</scope>
    <source>
        <strain evidence="2 3">UNC380MFSha3.1</strain>
    </source>
</reference>
<proteinExistence type="predicted"/>
<dbReference type="AlphaFoldDB" id="A0A7Z7CV62"/>
<dbReference type="PANTHER" id="PTHR35908">
    <property type="entry name" value="HYPOTHETICAL FUSION PROTEIN"/>
    <property type="match status" value="1"/>
</dbReference>
<dbReference type="InterPro" id="IPR029068">
    <property type="entry name" value="Glyas_Bleomycin-R_OHBP_Dase"/>
</dbReference>
<dbReference type="Proteomes" id="UP000198702">
    <property type="component" value="Unassembled WGS sequence"/>
</dbReference>
<dbReference type="SUPFAM" id="SSF54593">
    <property type="entry name" value="Glyoxalase/Bleomycin resistance protein/Dihydroxybiphenyl dioxygenase"/>
    <property type="match status" value="1"/>
</dbReference>
<dbReference type="PANTHER" id="PTHR35908:SF1">
    <property type="entry name" value="CONSERVED PROTEIN"/>
    <property type="match status" value="1"/>
</dbReference>
<gene>
    <name evidence="2" type="ORF">SAMN04487751_0080</name>
</gene>
<dbReference type="EMBL" id="FOQZ01000001">
    <property type="protein sequence ID" value="SFI17346.1"/>
    <property type="molecule type" value="Genomic_DNA"/>
</dbReference>